<feature type="domain" description="Carrier" evidence="5">
    <location>
        <begin position="3595"/>
        <end position="3670"/>
    </location>
</feature>
<dbReference type="NCBIfam" id="TIGR01733">
    <property type="entry name" value="AA-adenyl-dom"/>
    <property type="match status" value="3"/>
</dbReference>
<dbReference type="InterPro" id="IPR041464">
    <property type="entry name" value="TubC_N"/>
</dbReference>
<evidence type="ECO:0000256" key="3">
    <source>
        <dbReference type="ARBA" id="ARBA00022553"/>
    </source>
</evidence>
<dbReference type="PROSITE" id="PS00455">
    <property type="entry name" value="AMP_BINDING"/>
    <property type="match status" value="1"/>
</dbReference>
<keyword evidence="7" id="KW-1185">Reference proteome</keyword>
<dbReference type="PROSITE" id="PS50075">
    <property type="entry name" value="CARRIER"/>
    <property type="match status" value="3"/>
</dbReference>
<dbReference type="Pfam" id="PF18563">
    <property type="entry name" value="TubC_N"/>
    <property type="match status" value="1"/>
</dbReference>
<accession>A0ABU4R7U6</accession>
<dbReference type="SUPFAM" id="SSF52777">
    <property type="entry name" value="CoA-dependent acyltransferases"/>
    <property type="match status" value="8"/>
</dbReference>
<dbReference type="Gene3D" id="3.30.559.10">
    <property type="entry name" value="Chloramphenicol acetyltransferase-like domain"/>
    <property type="match status" value="4"/>
</dbReference>
<dbReference type="InterPro" id="IPR044894">
    <property type="entry name" value="TubC_N_sf"/>
</dbReference>
<dbReference type="CDD" id="cd19531">
    <property type="entry name" value="LCL_NRPS-like"/>
    <property type="match status" value="1"/>
</dbReference>
<dbReference type="Pfam" id="PF00668">
    <property type="entry name" value="Condensation"/>
    <property type="match status" value="4"/>
</dbReference>
<dbReference type="SUPFAM" id="SSF47336">
    <property type="entry name" value="ACP-like"/>
    <property type="match status" value="3"/>
</dbReference>
<dbReference type="NCBIfam" id="NF003417">
    <property type="entry name" value="PRK04813.1"/>
    <property type="match status" value="3"/>
</dbReference>
<evidence type="ECO:0000313" key="6">
    <source>
        <dbReference type="EMBL" id="MDX6188103.1"/>
    </source>
</evidence>
<proteinExistence type="predicted"/>
<dbReference type="InterPro" id="IPR009081">
    <property type="entry name" value="PP-bd_ACP"/>
</dbReference>
<dbReference type="PANTHER" id="PTHR45527">
    <property type="entry name" value="NONRIBOSOMAL PEPTIDE SYNTHETASE"/>
    <property type="match status" value="1"/>
</dbReference>
<dbReference type="Gene3D" id="1.10.10.1830">
    <property type="entry name" value="Non-ribosomal peptide synthase, adenylation domain"/>
    <property type="match status" value="1"/>
</dbReference>
<dbReference type="InterPro" id="IPR001242">
    <property type="entry name" value="Condensation_dom"/>
</dbReference>
<reference evidence="6 7" key="1">
    <citation type="submission" date="2023-11" db="EMBL/GenBank/DDBJ databases">
        <title>Unpublished Manusciprt.</title>
        <authorList>
            <person name="Saticioglu I.B."/>
            <person name="Ay H."/>
            <person name="Ajmi N."/>
            <person name="Altun S."/>
            <person name="Duman M."/>
        </authorList>
    </citation>
    <scope>NUCLEOTIDE SEQUENCE [LARGE SCALE GENOMIC DNA]</scope>
    <source>
        <strain evidence="6 7">Fl-318</strain>
    </source>
</reference>
<dbReference type="InterPro" id="IPR045851">
    <property type="entry name" value="AMP-bd_C_sf"/>
</dbReference>
<dbReference type="SUPFAM" id="SSF56801">
    <property type="entry name" value="Acetyl-CoA synthetase-like"/>
    <property type="match status" value="3"/>
</dbReference>
<dbReference type="Pfam" id="PF00550">
    <property type="entry name" value="PP-binding"/>
    <property type="match status" value="3"/>
</dbReference>
<dbReference type="CDD" id="cd19534">
    <property type="entry name" value="E_NRPS"/>
    <property type="match status" value="1"/>
</dbReference>
<dbReference type="SMART" id="SM00823">
    <property type="entry name" value="PKS_PP"/>
    <property type="match status" value="3"/>
</dbReference>
<evidence type="ECO:0000313" key="7">
    <source>
        <dbReference type="Proteomes" id="UP001273350"/>
    </source>
</evidence>
<dbReference type="Pfam" id="PF00501">
    <property type="entry name" value="AMP-binding"/>
    <property type="match status" value="3"/>
</dbReference>
<dbReference type="InterPro" id="IPR010071">
    <property type="entry name" value="AA_adenyl_dom"/>
</dbReference>
<gene>
    <name evidence="6" type="ORF">SGQ83_01985</name>
</gene>
<dbReference type="Gene3D" id="3.30.300.30">
    <property type="match status" value="3"/>
</dbReference>
<keyword evidence="3" id="KW-0597">Phosphoprotein</keyword>
<dbReference type="Proteomes" id="UP001273350">
    <property type="component" value="Unassembled WGS sequence"/>
</dbReference>
<dbReference type="CDD" id="cd05930">
    <property type="entry name" value="A_NRPS"/>
    <property type="match status" value="3"/>
</dbReference>
<dbReference type="EMBL" id="JAWXVI010000001">
    <property type="protein sequence ID" value="MDX6188103.1"/>
    <property type="molecule type" value="Genomic_DNA"/>
</dbReference>
<evidence type="ECO:0000256" key="4">
    <source>
        <dbReference type="ARBA" id="ARBA00022737"/>
    </source>
</evidence>
<dbReference type="InterPro" id="IPR020806">
    <property type="entry name" value="PKS_PP-bd"/>
</dbReference>
<evidence type="ECO:0000256" key="1">
    <source>
        <dbReference type="ARBA" id="ARBA00001957"/>
    </source>
</evidence>
<protein>
    <submittedName>
        <fullName evidence="6">Amino acid adenylation domain-containing protein</fullName>
    </submittedName>
</protein>
<dbReference type="Pfam" id="PF13193">
    <property type="entry name" value="AMP-binding_C"/>
    <property type="match status" value="2"/>
</dbReference>
<dbReference type="InterPro" id="IPR036736">
    <property type="entry name" value="ACP-like_sf"/>
</dbReference>
<organism evidence="6 7">
    <name type="scientific">Flavobacterium cupriresistens</name>
    <dbReference type="NCBI Taxonomy" id="2893885"/>
    <lineage>
        <taxon>Bacteria</taxon>
        <taxon>Pseudomonadati</taxon>
        <taxon>Bacteroidota</taxon>
        <taxon>Flavobacteriia</taxon>
        <taxon>Flavobacteriales</taxon>
        <taxon>Flavobacteriaceae</taxon>
        <taxon>Flavobacterium</taxon>
    </lineage>
</organism>
<name>A0ABU4R7U6_9FLAO</name>
<dbReference type="PANTHER" id="PTHR45527:SF1">
    <property type="entry name" value="FATTY ACID SYNTHASE"/>
    <property type="match status" value="1"/>
</dbReference>
<evidence type="ECO:0000256" key="2">
    <source>
        <dbReference type="ARBA" id="ARBA00022450"/>
    </source>
</evidence>
<dbReference type="InterPro" id="IPR020845">
    <property type="entry name" value="AMP-binding_CS"/>
</dbReference>
<dbReference type="InterPro" id="IPR006162">
    <property type="entry name" value="Ppantetheine_attach_site"/>
</dbReference>
<feature type="domain" description="Carrier" evidence="5">
    <location>
        <begin position="2533"/>
        <end position="2608"/>
    </location>
</feature>
<dbReference type="InterPro" id="IPR023213">
    <property type="entry name" value="CAT-like_dom_sf"/>
</dbReference>
<dbReference type="InterPro" id="IPR010060">
    <property type="entry name" value="NRPS_synth"/>
</dbReference>
<dbReference type="CDD" id="cd19543">
    <property type="entry name" value="DCL_NRPS"/>
    <property type="match status" value="1"/>
</dbReference>
<dbReference type="NCBIfam" id="TIGR01720">
    <property type="entry name" value="NRPS-para261"/>
    <property type="match status" value="1"/>
</dbReference>
<keyword evidence="2" id="KW-0596">Phosphopantetheine</keyword>
<feature type="domain" description="Carrier" evidence="5">
    <location>
        <begin position="1024"/>
        <end position="1098"/>
    </location>
</feature>
<dbReference type="PROSITE" id="PS00012">
    <property type="entry name" value="PHOSPHOPANTETHEINE"/>
    <property type="match status" value="1"/>
</dbReference>
<dbReference type="Gene3D" id="3.30.559.30">
    <property type="entry name" value="Nonribosomal peptide synthetase, condensation domain"/>
    <property type="match status" value="4"/>
</dbReference>
<comment type="caution">
    <text evidence="6">The sequence shown here is derived from an EMBL/GenBank/DDBJ whole genome shotgun (WGS) entry which is preliminary data.</text>
</comment>
<evidence type="ECO:0000259" key="5">
    <source>
        <dbReference type="PROSITE" id="PS50075"/>
    </source>
</evidence>
<dbReference type="InterPro" id="IPR000873">
    <property type="entry name" value="AMP-dep_synth/lig_dom"/>
</dbReference>
<keyword evidence="4" id="KW-0677">Repeat</keyword>
<sequence>MEIIELIKEITDHQISLTLDGDDLQISFDGDQLDPNIISKLKEHKAELVAYFKKYASAKKFEEIKKIETQESYALSHSQKRLWVSSQFEGVSEAYNMPASIELKGDYDIEKFKKAIVSVIEKHEILRTVFRKNDNDEIRQWVLPVTELNFVINYKDFSDKPDQLKIITDYIQEDSYKKFDLENGPLLRVSIFKTSGNEYTFYYNMHHIISDGWSMGVLAKDVLNHYKLYASGRENEIEKMEIQYKDYAEWQLQQLAKPDATHKDYWGSVFFEELPRINLPSSKKRPLLKTHNGASIETYLSKPLTEKLKQFSNDNKGSLFITLLGILDVLIYSYTNINDIVIGAPVAGRNHAALENQIGFYVNTLALRNKIDAQHSFKEFYEEVKKNTLQAFLHQEYPFDLLIEDLNLTKDVSRSPLFDIMLILQNTDDDTGEIFEEKNSIDIESKNLCKALFDIEFHFSETDGHLFLKAVYNTDLYEEDMIKTLIGHFKRISEIVVCSNDPIEKLDFLSAEEKNEQLVLFNNVKNKSTLSKSIVDVIEEIAKEFPDEMAISDKDTKLNYSEFNKISNQFSSYLIEQFNVQPNDFIGIKLAQGHWAIIAIFSALKANGAYVPIDVNYPVERIDFIENDAQCKVIIDDKVIEEFITRKTSYSDENRILNIKPSDLAYVIYTSGSTGKPKGVLISHKNLMHSNNARIQAYEKVNAFLLLSSIAFDSSIAGIFGTLSVGGKLCIPPADMLEDIEYLTDFIRKEKVSHFLTVPSYLKILLQPLSQMNNDLKEIIVAGELCHTSLVDEFHAVKTLSDCTLFNEYGPTECTVWSSVYKYSRNEPVISTIGKPIGNTKVYLLNKEQRLIPKGAIGELYISGEGVAQGYLNRPELTSEKFIESPFEKGVKLYRTGDVAIWLYDGNIEFLGRADNQVKIRGYRIELGEIESYIRQIEGIREVVVLVKKGVANQEELFAYIVADRAFNVAEIRNFLIDRVPNYMIPAHYQQFEKFPLTPNGKIDTKKLQQLHENQLSVKVDYIAPRNTKEEVLVTICQEVLKHKQISVKNSFYELGGDSIKSIQIVSRLKQAGYTLKVEQILRNPVIENLALLLTSSVTIINQKEVVGESPLTPIQHYLFENPNVNAPQHYNQSVLLKSESRIKSIVLQDCIHKLLEHHDALRIVFKEENGKRIQYNNPFDVRDYTVIDHDLTTYENPLDEMTAVSEKLQKSFNLTNGPLLKVAHFKMNDGDRLAIIVHHLVIDAVSWRILIEDLLTLYNQAEKNEKLVLPLKTNSFQQWALSQQKHAYSKKMINEASYWSTLSQEKAARIKTDYKINESAAALENQFTFSLDRQTTELLQTKFHKVYTTEINDVLLTGLALAIKEVFEQDRTIIKMEGHGREDIIEDIDVSRTIGWFTTEYPLILDITNTEEDIDSLIKVKENIRKIPAKGIGFGILKYLNEDYGALEINSSISFNYLGDFDNSFSENFQSDFSYSSESIGDNIAKENSDISLLSITGSTESGKLSMTIMYSDLMYSHDTIKKLSEAYQEKLLLLIEKVSKKNETYKTPSDLLFKELTVNELSQIKSTQTIENVYELSPLQQGIYYHWLTSKSNSLYFEQISYRLQIKNIEISEVHEAYKKLVERHSVLRTGFINNITDIPLQVVRKEVAANFYFEKLPASIKERNIDDYVKQFKLKDREEGFILSDSSLMRLKVLDLGNNYYEFVWSHHHILMDGWCMSILINDFNQLLMGISGNSAVNLAEPKPYSEYIHWLRSVDTDESMGYWKNYLEDYNTVAILPFVKDLAQSTYTEGTQSLKIEGELFTKMQTLCNSAAITQSTFLQSVWGYLLSKYNNTNDVVFGAVVSGRPADLSEIEDMIGLFINTIPIRIKHQEKDTPLTLLKRMQQMAIDSNAHHYQNLAKVQSQSELGTELINHIMIFENFPIQEAVKESASLINRSDESDQNLFVEAIEVFEQTNYDFNLMVLPSTTSMRIDFKFNSEKYDAASIEKLSRHLFNVIEQFATLENKYLTEIDCLLDDDRDLILNVFNATAVNYEEDKTVLDLFKECVSEFPDRTAVSYQDTIISYQQLDVLTDQLSYYLCENFEVQSNDLVGIKLERSQKMLIAILGVLKSGAGYVPIDTHYPETRLEYIKSDSSYKICIDDAVLEIFEKEKSNSKIPAVQRTVSGSNIAYAIYTSGSTGNPKGVLNDHSGLYNRLLWMRDDLKISSKDVILQKTPYTFDVSVWELLMPSITGCELVFAQPEGHKDPAYLQEIIAEKQVTVMHFVPSMLGIFLEELDPSKCKSLRHVVCSGEALPGVMVEEFKQKLPWVRIHNLYGPTEAAIDVTSIDLTEVDTKREGVTIGKPVANTKIYIVNKQMSLQPVGIPGELLIEGIQVARGYLNNPELNSDRFIPSPFNSQKRAYRTGDLAKWLPNGEISYLGRIDNQVKIRGNRIELGEIETRIQEFDYVEHVAVLVKGDSTLRKYLVAYVISKSGYTQELLFDHLKDSLPDYMIPSRIIELDSFPLTNSGKLNRKALSDLKEETAVSSYEAPRNEMESELVSIWEEVLKQNKIGIRDNFFWIGGDSILSIRLISKINKKFDVSLTIAQLYEFNTVEALRTQIEKDVYSSKHKQFTKKEIEDKIDLIKEKVLTEISCAETIEDVYPMSDIQKGMVILSSLNSGTGIYHDQFVFQIPTVNTERFKEAFSILIWKHASLRSRFDLTTYEYEVQIVEKEIEFAIDYQDIKELGTKEKEDYIKRYMVSERQNTFSMESGLLWRISLFQINETATIFLFQFHHAILDGWSMATLNTELFQIYRDLTNSTTPKFEKLKSTNRDAIIEELYEKNNQENISFWQEELADYKRLDIFKSENANEHFEKVYDFDFKYKLEEKCKKDGVSIKTAIYAAFIHVLKIMNYEEDFVIGMVTNNRPVIEDGEKILGCFLNTIPVRNRLENSHNLTWSDYFRNTENQLTAIKKNERLTLYEISKITNEETLGGSPFFDVLVNYVDFHVYNELELETDESFVKSREFDFNVKSFEATNTVFDLNINLSGHELKLGYALKRGLKLDITLEKIHSLIDEILSIYLNLPNQKLSETNLSIDDRDLILNVFNATAVKYEEDKTVLDLFKECVSEFPDRTAVSYQDAIISYQQMDVLTDQLSYYLCENFEVQSNDLVGIKLERSQKMLIAILGVLKSGAGYVPIDTHYPETRLEYIKSDSSYKICIDDAVLEIFEKEKSNSKIPAVQRTVSGSNIAYAIYTSGSTGNPKGVLNDHSGLYNRLLWMRDDLKISSKDVILQKTPYTFDVSVWELLMPSITGCELVFAQPEGHKDPAYLQEIIAEKQVTVMHFVPSMLGIFLEELDPSKCKSLRHVVCSGEALPGVMVEEFKQKLPWVRIHNLYGPTEAAIDVTSIDLTEVDTKREGVTIGKPVANTKIYIVNKQMSLQPVGIPGELLIEGIQVARGYLNNPELNSDRFIPSPFNSQKRAYRTGDLAKWLPNGEISYLGRIDNQVKIRGNRIELGEIETRIQEFDYVEHVAVLVKGDSTLRKYLVAYVISKSGYTQELLFDHLKDSLPDYMIPSRIIELDSFPLTNSGKLNRKALSDLKEETAVSSYEAPRNEMESELVSIWEEVLKQNKIGIRDNFFWIGGDSILSIRLISKINKKFDVSLTIAQLYEFNTISDLTDQIKNNVNSSEEHEIVREDILMSFDKLREEIM</sequence>
<comment type="cofactor">
    <cofactor evidence="1">
        <name>pantetheine 4'-phosphate</name>
        <dbReference type="ChEBI" id="CHEBI:47942"/>
    </cofactor>
</comment>
<dbReference type="InterPro" id="IPR042099">
    <property type="entry name" value="ANL_N_sf"/>
</dbReference>
<dbReference type="InterPro" id="IPR025110">
    <property type="entry name" value="AMP-bd_C"/>
</dbReference>
<dbReference type="Gene3D" id="3.40.50.12780">
    <property type="entry name" value="N-terminal domain of ligase-like"/>
    <property type="match status" value="3"/>
</dbReference>
<dbReference type="Gene3D" id="1.10.1200.10">
    <property type="entry name" value="ACP-like"/>
    <property type="match status" value="3"/>
</dbReference>